<dbReference type="EMBL" id="SMUV01000057">
    <property type="protein sequence ID" value="TDK50303.1"/>
    <property type="molecule type" value="Genomic_DNA"/>
</dbReference>
<dbReference type="PANTHER" id="PTHR38436:SF1">
    <property type="entry name" value="ESTER CYCLASE"/>
    <property type="match status" value="1"/>
</dbReference>
<organism evidence="1 2">
    <name type="scientific">Antarcticimicrobium luteum</name>
    <dbReference type="NCBI Taxonomy" id="2547397"/>
    <lineage>
        <taxon>Bacteria</taxon>
        <taxon>Pseudomonadati</taxon>
        <taxon>Pseudomonadota</taxon>
        <taxon>Alphaproteobacteria</taxon>
        <taxon>Rhodobacterales</taxon>
        <taxon>Paracoccaceae</taxon>
        <taxon>Antarcticimicrobium</taxon>
    </lineage>
</organism>
<proteinExistence type="predicted"/>
<evidence type="ECO:0000313" key="2">
    <source>
        <dbReference type="Proteomes" id="UP000295301"/>
    </source>
</evidence>
<dbReference type="RefSeq" id="WP_133358956.1">
    <property type="nucleotide sequence ID" value="NZ_SMUV01000057.1"/>
</dbReference>
<reference evidence="1 2" key="1">
    <citation type="submission" date="2019-03" db="EMBL/GenBank/DDBJ databases">
        <title>Ruegeria lutea sp. nov., a novel strain, isolated from marine sediment, the Masan Bay, South Korea.</title>
        <authorList>
            <person name="Kim J."/>
            <person name="Kim D.-Y."/>
            <person name="Lee S.-S."/>
        </authorList>
    </citation>
    <scope>NUCLEOTIDE SEQUENCE [LARGE SCALE GENOMIC DNA]</scope>
    <source>
        <strain evidence="1 2">318-1</strain>
    </source>
</reference>
<evidence type="ECO:0000313" key="1">
    <source>
        <dbReference type="EMBL" id="TDK50303.1"/>
    </source>
</evidence>
<protein>
    <recommendedName>
        <fullName evidence="3">SnoaL-like polyketide cyclase</fullName>
    </recommendedName>
</protein>
<evidence type="ECO:0008006" key="3">
    <source>
        <dbReference type="Google" id="ProtNLM"/>
    </source>
</evidence>
<dbReference type="OrthoDB" id="7844074at2"/>
<keyword evidence="2" id="KW-1185">Reference proteome</keyword>
<name>A0A4R5VDE7_9RHOB</name>
<gene>
    <name evidence="1" type="ORF">E1832_06655</name>
</gene>
<dbReference type="PANTHER" id="PTHR38436">
    <property type="entry name" value="POLYKETIDE CYCLASE SNOAL-LIKE DOMAIN"/>
    <property type="match status" value="1"/>
</dbReference>
<dbReference type="SUPFAM" id="SSF54427">
    <property type="entry name" value="NTF2-like"/>
    <property type="match status" value="1"/>
</dbReference>
<dbReference type="Proteomes" id="UP000295301">
    <property type="component" value="Unassembled WGS sequence"/>
</dbReference>
<dbReference type="Pfam" id="PF07366">
    <property type="entry name" value="SnoaL"/>
    <property type="match status" value="1"/>
</dbReference>
<sequence>MTKTELFERWCDEVWRKGNLDAIDEFLVPSTVTAGVVPHMQMGPKEFRELVSVVRHHVGEIEPAILHSVEQGDWLAAMMQFTSTRADNGAPIEVPGQVFLRFEGDKMVEAYNLLDYLSFFEQLGLLPPDVLTICLTGHKLDWA</sequence>
<dbReference type="AlphaFoldDB" id="A0A4R5VDE7"/>
<comment type="caution">
    <text evidence="1">The sequence shown here is derived from an EMBL/GenBank/DDBJ whole genome shotgun (WGS) entry which is preliminary data.</text>
</comment>
<dbReference type="InterPro" id="IPR032710">
    <property type="entry name" value="NTF2-like_dom_sf"/>
</dbReference>
<dbReference type="InterPro" id="IPR009959">
    <property type="entry name" value="Cyclase_SnoaL-like"/>
</dbReference>
<dbReference type="Gene3D" id="3.10.450.50">
    <property type="match status" value="1"/>
</dbReference>
<dbReference type="GO" id="GO:0030638">
    <property type="term" value="P:polyketide metabolic process"/>
    <property type="evidence" value="ECO:0007669"/>
    <property type="project" value="InterPro"/>
</dbReference>
<accession>A0A4R5VDE7</accession>